<accession>A0A5J5HNQ7</accession>
<name>A0A5J5HNQ7_9BACI</name>
<dbReference type="Pfam" id="PF12867">
    <property type="entry name" value="DinB_2"/>
    <property type="match status" value="1"/>
</dbReference>
<reference evidence="2 3" key="1">
    <citation type="submission" date="2019-09" db="EMBL/GenBank/DDBJ databases">
        <title>Whole genome sequences of isolates from the Mars Exploration Rovers.</title>
        <authorList>
            <person name="Seuylemezian A."/>
            <person name="Vaishampayan P."/>
        </authorList>
    </citation>
    <scope>NUCLEOTIDE SEQUENCE [LARGE SCALE GENOMIC DNA]</scope>
    <source>
        <strain evidence="2 3">MER_TA_151</strain>
    </source>
</reference>
<evidence type="ECO:0000313" key="3">
    <source>
        <dbReference type="Proteomes" id="UP000326671"/>
    </source>
</evidence>
<dbReference type="InterPro" id="IPR024775">
    <property type="entry name" value="DinB-like"/>
</dbReference>
<dbReference type="SUPFAM" id="SSF109854">
    <property type="entry name" value="DinB/YfiT-like putative metalloenzymes"/>
    <property type="match status" value="1"/>
</dbReference>
<keyword evidence="3" id="KW-1185">Reference proteome</keyword>
<dbReference type="Gene3D" id="1.20.120.450">
    <property type="entry name" value="dinb family like domain"/>
    <property type="match status" value="1"/>
</dbReference>
<gene>
    <name evidence="2" type="ORF">F4V44_16680</name>
</gene>
<evidence type="ECO:0000259" key="1">
    <source>
        <dbReference type="Pfam" id="PF12867"/>
    </source>
</evidence>
<comment type="caution">
    <text evidence="2">The sequence shown here is derived from an EMBL/GenBank/DDBJ whole genome shotgun (WGS) entry which is preliminary data.</text>
</comment>
<dbReference type="AlphaFoldDB" id="A0A5J5HNQ7"/>
<dbReference type="OrthoDB" id="4295522at2"/>
<dbReference type="RefSeq" id="WP_150441151.1">
    <property type="nucleotide sequence ID" value="NZ_VYKL01000026.1"/>
</dbReference>
<evidence type="ECO:0000313" key="2">
    <source>
        <dbReference type="EMBL" id="KAA9021623.1"/>
    </source>
</evidence>
<dbReference type="InterPro" id="IPR034660">
    <property type="entry name" value="DinB/YfiT-like"/>
</dbReference>
<sequence>MSDLLKKQFEIGRGSLLKDIEACSEEWFDIQFEGLPNTIRWQIGHILTAVDNFLFAEDKQFPAQYNALFGYGSKPSAWQDDVPSVDTLVNQLKTQLEQIKGLPNDRFHDKMPEPVLGNNTFGELVSFTSFHELTHIGQVHIMRKLAENR</sequence>
<proteinExistence type="predicted"/>
<organism evidence="2 3">
    <name type="scientific">Niallia endozanthoxylica</name>
    <dbReference type="NCBI Taxonomy" id="2036016"/>
    <lineage>
        <taxon>Bacteria</taxon>
        <taxon>Bacillati</taxon>
        <taxon>Bacillota</taxon>
        <taxon>Bacilli</taxon>
        <taxon>Bacillales</taxon>
        <taxon>Bacillaceae</taxon>
        <taxon>Niallia</taxon>
    </lineage>
</organism>
<dbReference type="EMBL" id="VYKL01000026">
    <property type="protein sequence ID" value="KAA9021623.1"/>
    <property type="molecule type" value="Genomic_DNA"/>
</dbReference>
<feature type="domain" description="DinB-like" evidence="1">
    <location>
        <begin position="8"/>
        <end position="139"/>
    </location>
</feature>
<protein>
    <submittedName>
        <fullName evidence="2">DinB family protein</fullName>
    </submittedName>
</protein>
<dbReference type="Proteomes" id="UP000326671">
    <property type="component" value="Unassembled WGS sequence"/>
</dbReference>